<proteinExistence type="predicted"/>
<dbReference type="Proteomes" id="UP001156903">
    <property type="component" value="Unassembled WGS sequence"/>
</dbReference>
<reference evidence="3" key="1">
    <citation type="journal article" date="2019" name="Int. J. Syst. Evol. Microbiol.">
        <title>The Global Catalogue of Microorganisms (GCM) 10K type strain sequencing project: providing services to taxonomists for standard genome sequencing and annotation.</title>
        <authorList>
            <consortium name="The Broad Institute Genomics Platform"/>
            <consortium name="The Broad Institute Genome Sequencing Center for Infectious Disease"/>
            <person name="Wu L."/>
            <person name="Ma J."/>
        </authorList>
    </citation>
    <scope>NUCLEOTIDE SEQUENCE [LARGE SCALE GENOMIC DNA]</scope>
    <source>
        <strain evidence="3">NBRC 109341</strain>
    </source>
</reference>
<name>A0ABQ6C989_9BURK</name>
<dbReference type="Pfam" id="PF00903">
    <property type="entry name" value="Glyoxalase"/>
    <property type="match status" value="1"/>
</dbReference>
<accession>A0ABQ6C989</accession>
<evidence type="ECO:0000259" key="1">
    <source>
        <dbReference type="PROSITE" id="PS51819"/>
    </source>
</evidence>
<gene>
    <name evidence="2" type="ORF">GCM10007935_38390</name>
</gene>
<dbReference type="Gene3D" id="3.10.180.10">
    <property type="entry name" value="2,3-Dihydroxybiphenyl 1,2-Dioxygenase, domain 1"/>
    <property type="match status" value="1"/>
</dbReference>
<dbReference type="InterPro" id="IPR004360">
    <property type="entry name" value="Glyas_Fos-R_dOase_dom"/>
</dbReference>
<protein>
    <recommendedName>
        <fullName evidence="1">VOC domain-containing protein</fullName>
    </recommendedName>
</protein>
<dbReference type="RefSeq" id="WP_284309154.1">
    <property type="nucleotide sequence ID" value="NZ_BSPB01000055.1"/>
</dbReference>
<evidence type="ECO:0000313" key="3">
    <source>
        <dbReference type="Proteomes" id="UP001156903"/>
    </source>
</evidence>
<dbReference type="InterPro" id="IPR037523">
    <property type="entry name" value="VOC_core"/>
</dbReference>
<dbReference type="SUPFAM" id="SSF54593">
    <property type="entry name" value="Glyoxalase/Bleomycin resistance protein/Dihydroxybiphenyl dioxygenase"/>
    <property type="match status" value="1"/>
</dbReference>
<dbReference type="EMBL" id="BSPB01000055">
    <property type="protein sequence ID" value="GLS16399.1"/>
    <property type="molecule type" value="Genomic_DNA"/>
</dbReference>
<evidence type="ECO:0000313" key="2">
    <source>
        <dbReference type="EMBL" id="GLS16399.1"/>
    </source>
</evidence>
<organism evidence="2 3">
    <name type="scientific">Hydrogenophaga electricum</name>
    <dbReference type="NCBI Taxonomy" id="1230953"/>
    <lineage>
        <taxon>Bacteria</taxon>
        <taxon>Pseudomonadati</taxon>
        <taxon>Pseudomonadota</taxon>
        <taxon>Betaproteobacteria</taxon>
        <taxon>Burkholderiales</taxon>
        <taxon>Comamonadaceae</taxon>
        <taxon>Hydrogenophaga</taxon>
    </lineage>
</organism>
<dbReference type="InterPro" id="IPR029068">
    <property type="entry name" value="Glyas_Bleomycin-R_OHBP_Dase"/>
</dbReference>
<dbReference type="PROSITE" id="PS51819">
    <property type="entry name" value="VOC"/>
    <property type="match status" value="1"/>
</dbReference>
<comment type="caution">
    <text evidence="2">The sequence shown here is derived from an EMBL/GenBank/DDBJ whole genome shotgun (WGS) entry which is preliminary data.</text>
</comment>
<feature type="domain" description="VOC" evidence="1">
    <location>
        <begin position="1"/>
        <end position="126"/>
    </location>
</feature>
<sequence length="148" mass="16136">MTAIRTPDLQRALADYTGTLGFRCLQQVPGVWAWLTQGSLHLQLWAFGATPGRWERADPEVGRFQPEHHSVAVMRIHALHASVSRALRASGRSDRLDGEGLQLMPWGAWEFAFRDGDGHVIHCVDWGLVPVSVSARTGRAAGPSAGCA</sequence>
<keyword evidence="3" id="KW-1185">Reference proteome</keyword>